<dbReference type="Pfam" id="PF00156">
    <property type="entry name" value="Pribosyltran"/>
    <property type="match status" value="1"/>
</dbReference>
<dbReference type="SUPFAM" id="SSF53271">
    <property type="entry name" value="PRTase-like"/>
    <property type="match status" value="1"/>
</dbReference>
<comment type="caution">
    <text evidence="2">The sequence shown here is derived from an EMBL/GenBank/DDBJ whole genome shotgun (WGS) entry which is preliminary data.</text>
</comment>
<name>A0A848EG05_9PROT</name>
<dbReference type="AlphaFoldDB" id="A0A848EG05"/>
<organism evidence="2 3">
    <name type="scientific">Neoroseomonas marina</name>
    <dbReference type="NCBI Taxonomy" id="1232220"/>
    <lineage>
        <taxon>Bacteria</taxon>
        <taxon>Pseudomonadati</taxon>
        <taxon>Pseudomonadota</taxon>
        <taxon>Alphaproteobacteria</taxon>
        <taxon>Acetobacterales</taxon>
        <taxon>Acetobacteraceae</taxon>
        <taxon>Neoroseomonas</taxon>
    </lineage>
</organism>
<protein>
    <submittedName>
        <fullName evidence="2">Phosphoribosyltransferase</fullName>
    </submittedName>
</protein>
<evidence type="ECO:0000259" key="1">
    <source>
        <dbReference type="Pfam" id="PF00156"/>
    </source>
</evidence>
<dbReference type="Gene3D" id="3.30.1310.20">
    <property type="entry name" value="PRTase-like"/>
    <property type="match status" value="1"/>
</dbReference>
<keyword evidence="2" id="KW-0328">Glycosyltransferase</keyword>
<accession>A0A848EG05</accession>
<keyword evidence="2" id="KW-0808">Transferase</keyword>
<dbReference type="EMBL" id="JABBKX010000004">
    <property type="protein sequence ID" value="NMJ42370.1"/>
    <property type="molecule type" value="Genomic_DNA"/>
</dbReference>
<dbReference type="Gene3D" id="3.40.50.2020">
    <property type="match status" value="1"/>
</dbReference>
<dbReference type="InterPro" id="IPR000836">
    <property type="entry name" value="PRTase_dom"/>
</dbReference>
<evidence type="ECO:0000313" key="3">
    <source>
        <dbReference type="Proteomes" id="UP000548582"/>
    </source>
</evidence>
<reference evidence="2 3" key="1">
    <citation type="submission" date="2020-03" db="EMBL/GenBank/DDBJ databases">
        <authorList>
            <person name="Sun Q."/>
        </authorList>
    </citation>
    <scope>NUCLEOTIDE SEQUENCE [LARGE SCALE GENOMIC DNA]</scope>
    <source>
        <strain evidence="2 3">JC162</strain>
    </source>
</reference>
<dbReference type="CDD" id="cd06223">
    <property type="entry name" value="PRTases_typeI"/>
    <property type="match status" value="1"/>
</dbReference>
<dbReference type="GO" id="GO:0016757">
    <property type="term" value="F:glycosyltransferase activity"/>
    <property type="evidence" value="ECO:0007669"/>
    <property type="project" value="UniProtKB-KW"/>
</dbReference>
<feature type="domain" description="Phosphoribosyltransferase" evidence="1">
    <location>
        <begin position="109"/>
        <end position="198"/>
    </location>
</feature>
<dbReference type="Proteomes" id="UP000548582">
    <property type="component" value="Unassembled WGS sequence"/>
</dbReference>
<gene>
    <name evidence="2" type="ORF">GWK16_14050</name>
</gene>
<keyword evidence="3" id="KW-1185">Reference proteome</keyword>
<proteinExistence type="predicted"/>
<dbReference type="RefSeq" id="WP_170054601.1">
    <property type="nucleotide sequence ID" value="NZ_JABBKX010000004.1"/>
</dbReference>
<dbReference type="InterPro" id="IPR029057">
    <property type="entry name" value="PRTase-like"/>
</dbReference>
<sequence>MWRGTLFRDRREAGERLIPLLAPLGLKDALVYGLLRGGIAVAAPVAEGLKVPLLPFLVRKLGVPWQPELGFGALAEGADAPVLNRDIVAGCGLDPDDIATVETHERHELERRQALYLAGLRRPEPRGRAVILVDDGLATGVSARAALRSLRGQGASPLILAIPVAPASSIASLEGECDRIVCAEISDIPAGIGGCYADFHQLEDEEVLAILRGAGKEAP</sequence>
<evidence type="ECO:0000313" key="2">
    <source>
        <dbReference type="EMBL" id="NMJ42370.1"/>
    </source>
</evidence>